<protein>
    <recommendedName>
        <fullName evidence="5">C6 zinc finger protein</fullName>
    </recommendedName>
</protein>
<dbReference type="Proteomes" id="UP001169217">
    <property type="component" value="Unassembled WGS sequence"/>
</dbReference>
<evidence type="ECO:0000313" key="4">
    <source>
        <dbReference type="Proteomes" id="UP001169217"/>
    </source>
</evidence>
<reference evidence="3" key="1">
    <citation type="submission" date="2023-04" db="EMBL/GenBank/DDBJ databases">
        <title>Colletotrichum limetticola genome sequence.</title>
        <authorList>
            <person name="Baroncelli R."/>
        </authorList>
    </citation>
    <scope>NUCLEOTIDE SEQUENCE</scope>
    <source>
        <strain evidence="3">KLA-Anderson</strain>
    </source>
</reference>
<accession>A0ABQ9PST1</accession>
<dbReference type="PANTHER" id="PTHR47657:SF13">
    <property type="entry name" value="ZN(2)-C6 FUNGAL-TYPE DOMAIN-CONTAINING PROTEIN-RELATED"/>
    <property type="match status" value="1"/>
</dbReference>
<evidence type="ECO:0000313" key="3">
    <source>
        <dbReference type="EMBL" id="KAK0374611.1"/>
    </source>
</evidence>
<name>A0ABQ9PST1_9PEZI</name>
<evidence type="ECO:0000256" key="2">
    <source>
        <dbReference type="SAM" id="MobiDB-lite"/>
    </source>
</evidence>
<dbReference type="Pfam" id="PF11951">
    <property type="entry name" value="Fungal_trans_2"/>
    <property type="match status" value="1"/>
</dbReference>
<proteinExistence type="predicted"/>
<gene>
    <name evidence="3" type="ORF">CLIM01_08015</name>
</gene>
<organism evidence="3 4">
    <name type="scientific">Colletotrichum limetticola</name>
    <dbReference type="NCBI Taxonomy" id="1209924"/>
    <lineage>
        <taxon>Eukaryota</taxon>
        <taxon>Fungi</taxon>
        <taxon>Dikarya</taxon>
        <taxon>Ascomycota</taxon>
        <taxon>Pezizomycotina</taxon>
        <taxon>Sordariomycetes</taxon>
        <taxon>Hypocreomycetidae</taxon>
        <taxon>Glomerellales</taxon>
        <taxon>Glomerellaceae</taxon>
        <taxon>Colletotrichum</taxon>
        <taxon>Colletotrichum acutatum species complex</taxon>
    </lineage>
</organism>
<evidence type="ECO:0000256" key="1">
    <source>
        <dbReference type="ARBA" id="ARBA00023242"/>
    </source>
</evidence>
<keyword evidence="4" id="KW-1185">Reference proteome</keyword>
<dbReference type="InterPro" id="IPR052400">
    <property type="entry name" value="Zn2-C6_fungal_TF"/>
</dbReference>
<comment type="caution">
    <text evidence="3">The sequence shown here is derived from an EMBL/GenBank/DDBJ whole genome shotgun (WGS) entry which is preliminary data.</text>
</comment>
<feature type="region of interest" description="Disordered" evidence="2">
    <location>
        <begin position="1"/>
        <end position="37"/>
    </location>
</feature>
<dbReference type="InterPro" id="IPR021858">
    <property type="entry name" value="Fun_TF"/>
</dbReference>
<dbReference type="EMBL" id="JARUPT010000243">
    <property type="protein sequence ID" value="KAK0374611.1"/>
    <property type="molecule type" value="Genomic_DNA"/>
</dbReference>
<dbReference type="PANTHER" id="PTHR47657">
    <property type="entry name" value="STEROL REGULATORY ELEMENT-BINDING PROTEIN ECM22"/>
    <property type="match status" value="1"/>
</dbReference>
<evidence type="ECO:0008006" key="5">
    <source>
        <dbReference type="Google" id="ProtNLM"/>
    </source>
</evidence>
<keyword evidence="1" id="KW-0539">Nucleus</keyword>
<feature type="compositionally biased region" description="Low complexity" evidence="2">
    <location>
        <begin position="14"/>
        <end position="37"/>
    </location>
</feature>
<sequence>MPEDDYSTRHNQQLGVPVASSSSSTLSLTSSPGSSTAAGPDSLLLFLNGLIPWIWTVDDLALLHHFLTCPALDHGDAVLWRQKVPLLAFENHSVLHLLLAVSAFHLATIKPDERTRYRGLADKHYETGLRQTMELMPRLSIDSAGVLYIATTLICSCSFARGPAPGNLLIVSDGVEVAWFELLRGVRLVIETVGFEAIFSGVLAPTPSEEKPPASVSRSSPTASRPVTWEHALGRIAQLIADTADPDEATYRKMIQYVSSAFQETFGTFAEPTTASEGKMEVIMACIYRTDDDFVRCLKMKKTIALVVLGHFAVLVKKLEWLWYMRGWADQILQGVASNLDAAYLDFLQWPRKEIERLEYATGNENT</sequence>